<dbReference type="InterPro" id="IPR036390">
    <property type="entry name" value="WH_DNA-bd_sf"/>
</dbReference>
<comment type="caution">
    <text evidence="2">The sequence shown here is derived from an EMBL/GenBank/DDBJ whole genome shotgun (WGS) entry which is preliminary data.</text>
</comment>
<dbReference type="InterPro" id="IPR002831">
    <property type="entry name" value="Tscrpt_reg_TrmB_N"/>
</dbReference>
<dbReference type="PANTHER" id="PTHR34293:SF1">
    <property type="entry name" value="HTH-TYPE TRANSCRIPTIONAL REGULATOR TRMBL2"/>
    <property type="match status" value="1"/>
</dbReference>
<accession>A0ABX9WE89</accession>
<name>A0ABX9WE89_9ACTN</name>
<dbReference type="PANTHER" id="PTHR34293">
    <property type="entry name" value="HTH-TYPE TRANSCRIPTIONAL REGULATOR TRMBL2"/>
    <property type="match status" value="1"/>
</dbReference>
<evidence type="ECO:0000259" key="1">
    <source>
        <dbReference type="Pfam" id="PF01978"/>
    </source>
</evidence>
<protein>
    <submittedName>
        <fullName evidence="2">TrmB family transcriptional regulator</fullName>
    </submittedName>
</protein>
<gene>
    <name evidence="2" type="ORF">EFE23_15790</name>
</gene>
<organism evidence="2 3">
    <name type="scientific">Micromonospora solifontis</name>
    <dbReference type="NCBI Taxonomy" id="2487138"/>
    <lineage>
        <taxon>Bacteria</taxon>
        <taxon>Bacillati</taxon>
        <taxon>Actinomycetota</taxon>
        <taxon>Actinomycetes</taxon>
        <taxon>Micromonosporales</taxon>
        <taxon>Micromonosporaceae</taxon>
        <taxon>Micromonospora</taxon>
    </lineage>
</organism>
<dbReference type="EMBL" id="RJLN01000041">
    <property type="protein sequence ID" value="RNL98137.1"/>
    <property type="molecule type" value="Genomic_DNA"/>
</dbReference>
<keyword evidence="3" id="KW-1185">Reference proteome</keyword>
<proteinExistence type="predicted"/>
<dbReference type="InterPro" id="IPR036388">
    <property type="entry name" value="WH-like_DNA-bd_sf"/>
</dbReference>
<dbReference type="SUPFAM" id="SSF46785">
    <property type="entry name" value="Winged helix' DNA-binding domain"/>
    <property type="match status" value="1"/>
</dbReference>
<dbReference type="Proteomes" id="UP000280698">
    <property type="component" value="Unassembled WGS sequence"/>
</dbReference>
<reference evidence="2 3" key="1">
    <citation type="submission" date="2018-11" db="EMBL/GenBank/DDBJ databases">
        <title>Micromonospora sp. PPF5-17, a new actinomycetes isolated from a hot spring soil.</title>
        <authorList>
            <person name="Thawai C."/>
        </authorList>
    </citation>
    <scope>NUCLEOTIDE SEQUENCE [LARGE SCALE GENOMIC DNA]</scope>
    <source>
        <strain evidence="2 3">PPF5-17</strain>
    </source>
</reference>
<dbReference type="CDD" id="cd00090">
    <property type="entry name" value="HTH_ARSR"/>
    <property type="match status" value="1"/>
</dbReference>
<evidence type="ECO:0000313" key="3">
    <source>
        <dbReference type="Proteomes" id="UP000280698"/>
    </source>
</evidence>
<sequence>MTGVAPLIDALIGLGLTQYAARAYLALVARERYTAAELARASGVPRQRIYDVLNSLNERGLVRVRPGPVVRYAAVDPEAAVSRMMEVHRTAYEQRERAGAELIDQLAPLWTRGRSEDDPLDYVEVIRDREQLGERFAELQSGARHQLLTLAKMPYLVVENPAGMAAAQRLAREGGDVRCVYEHAMLDDLALVAHTRGFVGAGERARLVAEVPMRLCIADGARVLMSMRDPRADEASSTSLLIEHPALAQLLIQAYESIWAAGEEFEAAVARVVPAAG</sequence>
<dbReference type="Pfam" id="PF01978">
    <property type="entry name" value="TrmB"/>
    <property type="match status" value="1"/>
</dbReference>
<dbReference type="Gene3D" id="1.10.10.10">
    <property type="entry name" value="Winged helix-like DNA-binding domain superfamily/Winged helix DNA-binding domain"/>
    <property type="match status" value="1"/>
</dbReference>
<dbReference type="InterPro" id="IPR051797">
    <property type="entry name" value="TrmB-like"/>
</dbReference>
<evidence type="ECO:0000313" key="2">
    <source>
        <dbReference type="EMBL" id="RNL98137.1"/>
    </source>
</evidence>
<dbReference type="RefSeq" id="WP_123241694.1">
    <property type="nucleotide sequence ID" value="NZ_JAAHBY010000041.1"/>
</dbReference>
<dbReference type="InterPro" id="IPR011991">
    <property type="entry name" value="ArsR-like_HTH"/>
</dbReference>
<feature type="domain" description="Transcription regulator TrmB N-terminal" evidence="1">
    <location>
        <begin position="14"/>
        <end position="78"/>
    </location>
</feature>